<gene>
    <name evidence="1" type="ORF">ACFO6V_04065</name>
</gene>
<dbReference type="EMBL" id="JBHSFI010000002">
    <property type="protein sequence ID" value="MFC4627396.1"/>
    <property type="molecule type" value="Genomic_DNA"/>
</dbReference>
<organism evidence="1 2">
    <name type="scientific">Promicromonospora alba</name>
    <dbReference type="NCBI Taxonomy" id="1616110"/>
    <lineage>
        <taxon>Bacteria</taxon>
        <taxon>Bacillati</taxon>
        <taxon>Actinomycetota</taxon>
        <taxon>Actinomycetes</taxon>
        <taxon>Micrococcales</taxon>
        <taxon>Promicromonosporaceae</taxon>
        <taxon>Promicromonospora</taxon>
    </lineage>
</organism>
<protein>
    <recommendedName>
        <fullName evidence="3">DUF4240 domain-containing protein</fullName>
    </recommendedName>
</protein>
<accession>A0ABV9HCQ0</accession>
<evidence type="ECO:0008006" key="3">
    <source>
        <dbReference type="Google" id="ProtNLM"/>
    </source>
</evidence>
<dbReference type="Proteomes" id="UP001596011">
    <property type="component" value="Unassembled WGS sequence"/>
</dbReference>
<reference evidence="2" key="1">
    <citation type="journal article" date="2019" name="Int. J. Syst. Evol. Microbiol.">
        <title>The Global Catalogue of Microorganisms (GCM) 10K type strain sequencing project: providing services to taxonomists for standard genome sequencing and annotation.</title>
        <authorList>
            <consortium name="The Broad Institute Genomics Platform"/>
            <consortium name="The Broad Institute Genome Sequencing Center for Infectious Disease"/>
            <person name="Wu L."/>
            <person name="Ma J."/>
        </authorList>
    </citation>
    <scope>NUCLEOTIDE SEQUENCE [LARGE SCALE GENOMIC DNA]</scope>
    <source>
        <strain evidence="2">CCUG 42722</strain>
    </source>
</reference>
<proteinExistence type="predicted"/>
<dbReference type="RefSeq" id="WP_377132497.1">
    <property type="nucleotide sequence ID" value="NZ_JBHSFI010000002.1"/>
</dbReference>
<evidence type="ECO:0000313" key="2">
    <source>
        <dbReference type="Proteomes" id="UP001596011"/>
    </source>
</evidence>
<evidence type="ECO:0000313" key="1">
    <source>
        <dbReference type="EMBL" id="MFC4627396.1"/>
    </source>
</evidence>
<sequence>MCRGAAVDVGDRWAFFDDLASAAGFARAGRMSNLMPSWDLFEAAEVRAFCTEHSRDELALLLGRQVYDRAEIYALSAQFARSAARDTRGVGWLG</sequence>
<keyword evidence="2" id="KW-1185">Reference proteome</keyword>
<comment type="caution">
    <text evidence="1">The sequence shown here is derived from an EMBL/GenBank/DDBJ whole genome shotgun (WGS) entry which is preliminary data.</text>
</comment>
<name>A0ABV9HCQ0_9MICO</name>